<reference evidence="4 5" key="1">
    <citation type="submission" date="2015-10" db="EMBL/GenBank/DDBJ databases">
        <title>Full genome of DAOMC 229536 Phialocephala scopiformis, a fungal endophyte of spruce producing the potent anti-insectan compound rugulosin.</title>
        <authorList>
            <consortium name="DOE Joint Genome Institute"/>
            <person name="Walker A.K."/>
            <person name="Frasz S.L."/>
            <person name="Seifert K.A."/>
            <person name="Miller J.D."/>
            <person name="Mondo S.J."/>
            <person name="Labutti K."/>
            <person name="Lipzen A."/>
            <person name="Dockter R."/>
            <person name="Kennedy M."/>
            <person name="Grigoriev I.V."/>
            <person name="Spatafora J.W."/>
        </authorList>
    </citation>
    <scope>NUCLEOTIDE SEQUENCE [LARGE SCALE GENOMIC DNA]</scope>
    <source>
        <strain evidence="4 5">CBS 120377</strain>
    </source>
</reference>
<dbReference type="PANTHER" id="PTHR43540:SF1">
    <property type="entry name" value="ISOCHORISMATASE HYDROLASE"/>
    <property type="match status" value="1"/>
</dbReference>
<sequence length="161" mass="17706">MARPINKSQAAFLLLDYQNMVIKRANASESFVTNAARTIATGRENGLPVVHCRSAFQGSEFADVPSTNLKTRVGHFLASPSTSMHTDLQDKGINTLIIGGLVTQGAVLTTVREAADLDYCIYVVEDMCLDFDAEVHRVLMEKVFPRQAYVIKSEDLDGLLK</sequence>
<evidence type="ECO:0000256" key="2">
    <source>
        <dbReference type="ARBA" id="ARBA00022801"/>
    </source>
</evidence>
<dbReference type="Proteomes" id="UP000070700">
    <property type="component" value="Unassembled WGS sequence"/>
</dbReference>
<dbReference type="GeneID" id="28828973"/>
<accession>A0A194XTM9</accession>
<evidence type="ECO:0000313" key="4">
    <source>
        <dbReference type="EMBL" id="KUJ23496.1"/>
    </source>
</evidence>
<proteinExistence type="inferred from homology"/>
<dbReference type="OrthoDB" id="1739143at2759"/>
<dbReference type="PANTHER" id="PTHR43540">
    <property type="entry name" value="PEROXYUREIDOACRYLATE/UREIDOACRYLATE AMIDOHYDROLASE-RELATED"/>
    <property type="match status" value="1"/>
</dbReference>
<organism evidence="4 5">
    <name type="scientific">Mollisia scopiformis</name>
    <name type="common">Conifer needle endophyte fungus</name>
    <name type="synonym">Phialocephala scopiformis</name>
    <dbReference type="NCBI Taxonomy" id="149040"/>
    <lineage>
        <taxon>Eukaryota</taxon>
        <taxon>Fungi</taxon>
        <taxon>Dikarya</taxon>
        <taxon>Ascomycota</taxon>
        <taxon>Pezizomycotina</taxon>
        <taxon>Leotiomycetes</taxon>
        <taxon>Helotiales</taxon>
        <taxon>Mollisiaceae</taxon>
        <taxon>Mollisia</taxon>
    </lineage>
</organism>
<dbReference type="Gene3D" id="3.40.50.850">
    <property type="entry name" value="Isochorismatase-like"/>
    <property type="match status" value="1"/>
</dbReference>
<gene>
    <name evidence="4" type="ORF">LY89DRAFT_728241</name>
</gene>
<dbReference type="InterPro" id="IPR036380">
    <property type="entry name" value="Isochorismatase-like_sf"/>
</dbReference>
<keyword evidence="5" id="KW-1185">Reference proteome</keyword>
<dbReference type="InterPro" id="IPR050272">
    <property type="entry name" value="Isochorismatase-like_hydrls"/>
</dbReference>
<protein>
    <submittedName>
        <fullName evidence="4">Isochorismatase hydrolase</fullName>
    </submittedName>
</protein>
<dbReference type="GO" id="GO:0016787">
    <property type="term" value="F:hydrolase activity"/>
    <property type="evidence" value="ECO:0007669"/>
    <property type="project" value="UniProtKB-KW"/>
</dbReference>
<dbReference type="InterPro" id="IPR000868">
    <property type="entry name" value="Isochorismatase-like_dom"/>
</dbReference>
<evidence type="ECO:0000259" key="3">
    <source>
        <dbReference type="Pfam" id="PF00857"/>
    </source>
</evidence>
<comment type="similarity">
    <text evidence="1">Belongs to the isochorismatase family.</text>
</comment>
<keyword evidence="2 4" id="KW-0378">Hydrolase</keyword>
<dbReference type="AlphaFoldDB" id="A0A194XTM9"/>
<evidence type="ECO:0000256" key="1">
    <source>
        <dbReference type="ARBA" id="ARBA00006336"/>
    </source>
</evidence>
<dbReference type="EMBL" id="KQ947405">
    <property type="protein sequence ID" value="KUJ23496.1"/>
    <property type="molecule type" value="Genomic_DNA"/>
</dbReference>
<evidence type="ECO:0000313" key="5">
    <source>
        <dbReference type="Proteomes" id="UP000070700"/>
    </source>
</evidence>
<dbReference type="InParanoid" id="A0A194XTM9"/>
<dbReference type="SUPFAM" id="SSF52499">
    <property type="entry name" value="Isochorismatase-like hydrolases"/>
    <property type="match status" value="1"/>
</dbReference>
<dbReference type="Pfam" id="PF00857">
    <property type="entry name" value="Isochorismatase"/>
    <property type="match status" value="1"/>
</dbReference>
<feature type="domain" description="Isochorismatase-like" evidence="3">
    <location>
        <begin position="11"/>
        <end position="155"/>
    </location>
</feature>
<dbReference type="KEGG" id="psco:LY89DRAFT_728241"/>
<dbReference type="RefSeq" id="XP_018077851.1">
    <property type="nucleotide sequence ID" value="XM_018219247.1"/>
</dbReference>
<name>A0A194XTM9_MOLSC</name>